<name>A0A0L0D8E8_THETB</name>
<evidence type="ECO:0000256" key="3">
    <source>
        <dbReference type="ARBA" id="ARBA00022679"/>
    </source>
</evidence>
<reference evidence="9 10" key="1">
    <citation type="submission" date="2010-05" db="EMBL/GenBank/DDBJ databases">
        <title>The Genome Sequence of Thecamonas trahens ATCC 50062.</title>
        <authorList>
            <consortium name="The Broad Institute Genome Sequencing Platform"/>
            <person name="Russ C."/>
            <person name="Cuomo C."/>
            <person name="Shea T."/>
            <person name="Young S.K."/>
            <person name="Zeng Q."/>
            <person name="Koehrsen M."/>
            <person name="Haas B."/>
            <person name="Borodovsky M."/>
            <person name="Guigo R."/>
            <person name="Alvarado L."/>
            <person name="Berlin A."/>
            <person name="Bochicchio J."/>
            <person name="Borenstein D."/>
            <person name="Chapman S."/>
            <person name="Chen Z."/>
            <person name="Freedman E."/>
            <person name="Gellesch M."/>
            <person name="Goldberg J."/>
            <person name="Griggs A."/>
            <person name="Gujja S."/>
            <person name="Heilman E."/>
            <person name="Heiman D."/>
            <person name="Hepburn T."/>
            <person name="Howarth C."/>
            <person name="Jen D."/>
            <person name="Larson L."/>
            <person name="Mehta T."/>
            <person name="Park D."/>
            <person name="Pearson M."/>
            <person name="Roberts A."/>
            <person name="Saif S."/>
            <person name="Shenoy N."/>
            <person name="Sisk P."/>
            <person name="Stolte C."/>
            <person name="Sykes S."/>
            <person name="Thomson T."/>
            <person name="Walk T."/>
            <person name="White J."/>
            <person name="Yandava C."/>
            <person name="Burger G."/>
            <person name="Gray M.W."/>
            <person name="Holland P.W.H."/>
            <person name="King N."/>
            <person name="Lang F.B.F."/>
            <person name="Roger A.J."/>
            <person name="Ruiz-Trillo I."/>
            <person name="Lander E."/>
            <person name="Nusbaum C."/>
        </authorList>
    </citation>
    <scope>NUCLEOTIDE SEQUENCE [LARGE SCALE GENOMIC DNA]</scope>
    <source>
        <strain evidence="9 10">ATCC 50062</strain>
    </source>
</reference>
<keyword evidence="3 6" id="KW-0808">Transferase</keyword>
<dbReference type="PRINTS" id="PR02008">
    <property type="entry name" value="RCMTFAMILY"/>
</dbReference>
<dbReference type="GO" id="GO:0003723">
    <property type="term" value="F:RNA binding"/>
    <property type="evidence" value="ECO:0007669"/>
    <property type="project" value="UniProtKB-UniRule"/>
</dbReference>
<dbReference type="Gene3D" id="3.40.50.150">
    <property type="entry name" value="Vaccinia Virus protein VP39"/>
    <property type="match status" value="1"/>
</dbReference>
<dbReference type="InterPro" id="IPR029063">
    <property type="entry name" value="SAM-dependent_MTases_sf"/>
</dbReference>
<accession>A0A0L0D8E8</accession>
<dbReference type="InterPro" id="IPR049560">
    <property type="entry name" value="MeTrfase_RsmB-F_NOP2_cat"/>
</dbReference>
<dbReference type="GO" id="GO:0008173">
    <property type="term" value="F:RNA methyltransferase activity"/>
    <property type="evidence" value="ECO:0007669"/>
    <property type="project" value="InterPro"/>
</dbReference>
<dbReference type="GeneID" id="25564476"/>
<protein>
    <submittedName>
        <fullName evidence="9">tRNA (Cytosine-5-)-methyltransferase NSUN2</fullName>
    </submittedName>
</protein>
<comment type="similarity">
    <text evidence="1 6">Belongs to the class I-like SAM-binding methyltransferase superfamily. RsmB/NOP family.</text>
</comment>
<dbReference type="EMBL" id="GL349451">
    <property type="protein sequence ID" value="KNC48520.1"/>
    <property type="molecule type" value="Genomic_DNA"/>
</dbReference>
<dbReference type="PANTHER" id="PTHR22808:SF1">
    <property type="entry name" value="RNA CYTOSINE-C(5)-METHYLTRANSFERASE NSUN2-RELATED"/>
    <property type="match status" value="1"/>
</dbReference>
<keyword evidence="4 6" id="KW-0949">S-adenosyl-L-methionine</keyword>
<evidence type="ECO:0000256" key="4">
    <source>
        <dbReference type="ARBA" id="ARBA00022691"/>
    </source>
</evidence>
<feature type="region of interest" description="Disordered" evidence="7">
    <location>
        <begin position="1"/>
        <end position="22"/>
    </location>
</feature>
<keyword evidence="2 6" id="KW-0489">Methyltransferase</keyword>
<feature type="compositionally biased region" description="Basic residues" evidence="7">
    <location>
        <begin position="1"/>
        <end position="19"/>
    </location>
</feature>
<dbReference type="eggNOG" id="KOG2198">
    <property type="taxonomic scope" value="Eukaryota"/>
</dbReference>
<evidence type="ECO:0000256" key="1">
    <source>
        <dbReference type="ARBA" id="ARBA00007494"/>
    </source>
</evidence>
<dbReference type="InterPro" id="IPR018314">
    <property type="entry name" value="RsmB/NOL1/NOP2-like_CS"/>
</dbReference>
<dbReference type="AlphaFoldDB" id="A0A0L0D8E8"/>
<dbReference type="PROSITE" id="PS51686">
    <property type="entry name" value="SAM_MT_RSMB_NOP"/>
    <property type="match status" value="1"/>
</dbReference>
<dbReference type="PROSITE" id="PS01153">
    <property type="entry name" value="NOL1_NOP2_SUN"/>
    <property type="match status" value="1"/>
</dbReference>
<evidence type="ECO:0000256" key="7">
    <source>
        <dbReference type="SAM" id="MobiDB-lite"/>
    </source>
</evidence>
<feature type="binding site" evidence="6">
    <location>
        <position position="204"/>
    </location>
    <ligand>
        <name>S-adenosyl-L-methionine</name>
        <dbReference type="ChEBI" id="CHEBI:59789"/>
    </ligand>
</feature>
<evidence type="ECO:0000313" key="9">
    <source>
        <dbReference type="EMBL" id="KNC48520.1"/>
    </source>
</evidence>
<comment type="caution">
    <text evidence="6">Lacks conserved residue(s) required for the propagation of feature annotation.</text>
</comment>
<proteinExistence type="inferred from homology"/>
<dbReference type="SUPFAM" id="SSF53335">
    <property type="entry name" value="S-adenosyl-L-methionine-dependent methyltransferases"/>
    <property type="match status" value="1"/>
</dbReference>
<dbReference type="RefSeq" id="XP_013758628.1">
    <property type="nucleotide sequence ID" value="XM_013903174.1"/>
</dbReference>
<evidence type="ECO:0000256" key="5">
    <source>
        <dbReference type="ARBA" id="ARBA00022884"/>
    </source>
</evidence>
<sequence length="616" mass="65529">MARKRGKRSGGRGGGKRQRGNSGRYVDVRTNAAFEAYYKATGIVDESEWEAFLACLQAPLPTTFRLSIDSETRARQRAFLGAQADALVAAGVDAKYSGDITRQEAVSMIPVCYLGVQPGNRVVDMCAAPGSKTSQIVECLGWSSDDAGFVLANDANIHRCQTLTGQLRRLKSDKALVVSHQAQALPRLTGANGELVLFDKVLCDVPCSGDGTLRKAVDVWKDWKPNWGQALHSVQTHIATRGARLLAPGGTLVYSTCSLNPVEDESVVVDLLRKFGGALELVDVSDMLPGLRTSPGLTSWPLVAADGSFVESHADAYDGATALPDPQTEAWIIDQLPRAVRILPHHNNTGGFFVAAFRWRDDRPAASHAGADPDPATVPLTFHDGLEAQSGVAHLDVAAASADAPVIALKPDCELALALSERFGLASDDSNPTRRLVIRVAEQETTTNGQLWSVSPALHNVLSHARNVSNLHVVVAGMPLVSRYRLGASIVEQWKLTQMGARTVGAVATRSVLVTSPAAFLAAMTSHFSRDSNGLITLAAEHAAALNADAMAALSPGPIIIAVDVAATGSSCMGSLTPQHNEPEFVSAYLYDSGTVSIRLSKASLPVVKARLEEWL</sequence>
<dbReference type="InterPro" id="IPR001678">
    <property type="entry name" value="MeTrfase_RsmB-F_NOP2_dom"/>
</dbReference>
<evidence type="ECO:0000256" key="6">
    <source>
        <dbReference type="PROSITE-ProRule" id="PRU01023"/>
    </source>
</evidence>
<keyword evidence="10" id="KW-1185">Reference proteome</keyword>
<keyword evidence="5 6" id="KW-0694">RNA-binding</keyword>
<dbReference type="GO" id="GO:0001510">
    <property type="term" value="P:RNA methylation"/>
    <property type="evidence" value="ECO:0007669"/>
    <property type="project" value="InterPro"/>
</dbReference>
<dbReference type="Pfam" id="PF01189">
    <property type="entry name" value="Methyltr_RsmB-F"/>
    <property type="match status" value="1"/>
</dbReference>
<evidence type="ECO:0000259" key="8">
    <source>
        <dbReference type="PROSITE" id="PS51686"/>
    </source>
</evidence>
<dbReference type="InterPro" id="IPR023267">
    <property type="entry name" value="RCMT"/>
</dbReference>
<dbReference type="STRING" id="461836.A0A0L0D8E8"/>
<gene>
    <name evidence="9" type="ORF">AMSG_04964</name>
</gene>
<evidence type="ECO:0000256" key="2">
    <source>
        <dbReference type="ARBA" id="ARBA00022603"/>
    </source>
</evidence>
<dbReference type="Proteomes" id="UP000054408">
    <property type="component" value="Unassembled WGS sequence"/>
</dbReference>
<evidence type="ECO:0000313" key="10">
    <source>
        <dbReference type="Proteomes" id="UP000054408"/>
    </source>
</evidence>
<feature type="domain" description="SAM-dependent MTase RsmB/NOP-type" evidence="8">
    <location>
        <begin position="27"/>
        <end position="360"/>
    </location>
</feature>
<feature type="binding site" evidence="6">
    <location>
        <position position="154"/>
    </location>
    <ligand>
        <name>S-adenosyl-L-methionine</name>
        <dbReference type="ChEBI" id="CHEBI:59789"/>
    </ligand>
</feature>
<dbReference type="OrthoDB" id="6093671at2759"/>
<dbReference type="PANTHER" id="PTHR22808">
    <property type="entry name" value="NCL1 YEAST -RELATED NOL1/NOP2/FMU SUN DOMAIN-CONTAINING"/>
    <property type="match status" value="1"/>
</dbReference>
<organism evidence="9 10">
    <name type="scientific">Thecamonas trahens ATCC 50062</name>
    <dbReference type="NCBI Taxonomy" id="461836"/>
    <lineage>
        <taxon>Eukaryota</taxon>
        <taxon>Apusozoa</taxon>
        <taxon>Apusomonadida</taxon>
        <taxon>Apusomonadidae</taxon>
        <taxon>Thecamonas</taxon>
    </lineage>
</organism>
<feature type="binding site" evidence="6">
    <location>
        <begin position="126"/>
        <end position="132"/>
    </location>
    <ligand>
        <name>S-adenosyl-L-methionine</name>
        <dbReference type="ChEBI" id="CHEBI:59789"/>
    </ligand>
</feature>
<feature type="active site" description="Nucleophile" evidence="6">
    <location>
        <position position="257"/>
    </location>
</feature>